<feature type="region of interest" description="Disordered" evidence="1">
    <location>
        <begin position="711"/>
        <end position="734"/>
    </location>
</feature>
<dbReference type="Proteomes" id="UP000196138">
    <property type="component" value="Chromosome"/>
</dbReference>
<dbReference type="AlphaFoldDB" id="A0A1Y0ERE6"/>
<evidence type="ECO:0000256" key="1">
    <source>
        <dbReference type="SAM" id="MobiDB-lite"/>
    </source>
</evidence>
<organism evidence="2 3">
    <name type="scientific">Comamonas serinivorans</name>
    <dbReference type="NCBI Taxonomy" id="1082851"/>
    <lineage>
        <taxon>Bacteria</taxon>
        <taxon>Pseudomonadati</taxon>
        <taxon>Pseudomonadota</taxon>
        <taxon>Betaproteobacteria</taxon>
        <taxon>Burkholderiales</taxon>
        <taxon>Comamonadaceae</taxon>
        <taxon>Comamonas</taxon>
    </lineage>
</organism>
<dbReference type="Pfam" id="PF07793">
    <property type="entry name" value="DUF1631"/>
    <property type="match status" value="1"/>
</dbReference>
<dbReference type="InterPro" id="IPR012434">
    <property type="entry name" value="DUF1631"/>
</dbReference>
<evidence type="ECO:0000313" key="2">
    <source>
        <dbReference type="EMBL" id="ARU05889.1"/>
    </source>
</evidence>
<feature type="region of interest" description="Disordered" evidence="1">
    <location>
        <begin position="663"/>
        <end position="691"/>
    </location>
</feature>
<evidence type="ECO:0000313" key="3">
    <source>
        <dbReference type="Proteomes" id="UP000196138"/>
    </source>
</evidence>
<gene>
    <name evidence="2" type="ORF">CCO03_15485</name>
</gene>
<keyword evidence="3" id="KW-1185">Reference proteome</keyword>
<reference evidence="2 3" key="1">
    <citation type="submission" date="2017-05" db="EMBL/GenBank/DDBJ databases">
        <authorList>
            <person name="Song R."/>
            <person name="Chenine A.L."/>
            <person name="Ruprecht R.M."/>
        </authorList>
    </citation>
    <scope>NUCLEOTIDE SEQUENCE [LARGE SCALE GENOMIC DNA]</scope>
    <source>
        <strain evidence="2 3">DSM 26136</strain>
    </source>
</reference>
<name>A0A1Y0ERE6_9BURK</name>
<evidence type="ECO:0008006" key="4">
    <source>
        <dbReference type="Google" id="ProtNLM"/>
    </source>
</evidence>
<dbReference type="EMBL" id="CP021455">
    <property type="protein sequence ID" value="ARU05889.1"/>
    <property type="molecule type" value="Genomic_DNA"/>
</dbReference>
<dbReference type="KEGG" id="cser:CCO03_15485"/>
<sequence length="859" mass="94730">MLIRRCFQEAILLSSAMIKHTARSAAAGMRAAAGSAVTLPQAKAWTTAARSLEEQRRRLSAEYCRLLERHLRDAIDELEAVDLRRLNRDALSALAQRQSKVTAQTEPVSQRLQQRVLPLTEQRLTVLDSHISAALGLQTVRPDINPFRPEILCNALAELMACHMDKPEELALWLAYLAPPYAGGLKRLYIDLVQIMQSSGVADARFQLELAAEPAAAPAPDAEQPTLPISLMGALQRRRVAAQHPRERAAASLQQQADRAATEPAAPAQATSGARSPRVPFPGMQQLARVFPGVSREVVRAFLHDPNWAKDLDAPLPPSYFHALEQTAAQFQAAAQGAAAPDAQALREFHRVRRQQSPVDRAGIELDLNHWLASDDWGEWQSPVRRAQQVLELKQEATRISEVMGLDCVGVTLTQLAMDTSLLWPVREVFLALSSPLVQLGVQQPWFLAKAAHPARAFIEAIAQKSYEYNDEYAEVFQAFIRPVQVRVHGLLALQYPSADDLELAFALALQQLQAAWDEAEHAAQGPQAGLKALQFAQDRQALANQFAAELAEVEAIGRAPEAVVKLMLETWSLVLAHAKLTDDRQQRDPGGYRVAGMDLVWSLSGEAAVNHPVRAFALLPPALVKLREGMDLIGATPQQIETTLAMLLPLHRRLLEMRRRKLQREAPQGEAVDSGAGDSLPSMLDGPPAEDGVEARLLELDDRTPWMSEAERSAAGMAVRDSGSDQLQEPGKETQRGALGLEGLTLPPDSGAAELGQLKSEAELLLQNMREQDWFDLFSHGNWQRVQLVWCNDNRSLFMFRGRTGSPHSMTRRICLKLMQHDQLRAVRPHLRRVVSVLEAGQAPDTVLPTVGSLQPLA</sequence>
<feature type="region of interest" description="Disordered" evidence="1">
    <location>
        <begin position="243"/>
        <end position="281"/>
    </location>
</feature>
<protein>
    <recommendedName>
        <fullName evidence="4">DUF1631 family protein</fullName>
    </recommendedName>
</protein>
<feature type="compositionally biased region" description="Low complexity" evidence="1">
    <location>
        <begin position="255"/>
        <end position="271"/>
    </location>
</feature>
<accession>A0A1Y0ERE6</accession>
<proteinExistence type="predicted"/>